<evidence type="ECO:0000259" key="4">
    <source>
        <dbReference type="PROSITE" id="PS50932"/>
    </source>
</evidence>
<protein>
    <submittedName>
        <fullName evidence="5">LacI family DNA-binding transcriptional regulator</fullName>
    </submittedName>
</protein>
<name>A0ABW2PWD8_9BACL</name>
<dbReference type="GO" id="GO:0003677">
    <property type="term" value="F:DNA binding"/>
    <property type="evidence" value="ECO:0007669"/>
    <property type="project" value="UniProtKB-KW"/>
</dbReference>
<sequence>MMPTIEDVAKLAGLSPATISRVINNHPYVSQEKKDLVFKAMKELGYVPNSNAQRLRKQKTETIAVLIERIANPFFSQLVESMDIIANENGYKLLICQTNNDKRKELEYLNLLKTKQIDALIFASIESEWSVVENFLQYGPIVFCNDFAESASVPIIYLDQYRSAYTGTKHLIDKGYTKLSYCGGSKLTCLGRDRKNGFMSAVEEAGLNILDQWWFKDALTIEDGKQILRKISVMDNPPDAIFTGSDEVAAGMIKEAKSCGIKVPGDLAVMGFDNQPIAELMEPGITTICQPVKQMGIQTMDVMIDLLVNKRKLEHRFIQIPFHLVVREST</sequence>
<dbReference type="CDD" id="cd01392">
    <property type="entry name" value="HTH_LacI"/>
    <property type="match status" value="1"/>
</dbReference>
<feature type="domain" description="HTH lacI-type" evidence="4">
    <location>
        <begin position="3"/>
        <end position="57"/>
    </location>
</feature>
<accession>A0ABW2PWD8</accession>
<dbReference type="PANTHER" id="PTHR30146">
    <property type="entry name" value="LACI-RELATED TRANSCRIPTIONAL REPRESSOR"/>
    <property type="match status" value="1"/>
</dbReference>
<dbReference type="RefSeq" id="WP_380965932.1">
    <property type="nucleotide sequence ID" value="NZ_JBHTCO010000013.1"/>
</dbReference>
<evidence type="ECO:0000313" key="5">
    <source>
        <dbReference type="EMBL" id="MFC7393434.1"/>
    </source>
</evidence>
<dbReference type="Gene3D" id="3.40.50.2300">
    <property type="match status" value="2"/>
</dbReference>
<dbReference type="SUPFAM" id="SSF47413">
    <property type="entry name" value="lambda repressor-like DNA-binding domains"/>
    <property type="match status" value="1"/>
</dbReference>
<reference evidence="6" key="1">
    <citation type="journal article" date="2019" name="Int. J. Syst. Evol. Microbiol.">
        <title>The Global Catalogue of Microorganisms (GCM) 10K type strain sequencing project: providing services to taxonomists for standard genome sequencing and annotation.</title>
        <authorList>
            <consortium name="The Broad Institute Genomics Platform"/>
            <consortium name="The Broad Institute Genome Sequencing Center for Infectious Disease"/>
            <person name="Wu L."/>
            <person name="Ma J."/>
        </authorList>
    </citation>
    <scope>NUCLEOTIDE SEQUENCE [LARGE SCALE GENOMIC DNA]</scope>
    <source>
        <strain evidence="6">CGMCC 1.16305</strain>
    </source>
</reference>
<dbReference type="Pfam" id="PF00356">
    <property type="entry name" value="LacI"/>
    <property type="match status" value="1"/>
</dbReference>
<gene>
    <name evidence="5" type="ORF">ACFQRG_10750</name>
</gene>
<dbReference type="PROSITE" id="PS50932">
    <property type="entry name" value="HTH_LACI_2"/>
    <property type="match status" value="1"/>
</dbReference>
<evidence type="ECO:0000256" key="1">
    <source>
        <dbReference type="ARBA" id="ARBA00023015"/>
    </source>
</evidence>
<keyword evidence="2 5" id="KW-0238">DNA-binding</keyword>
<comment type="caution">
    <text evidence="5">The sequence shown here is derived from an EMBL/GenBank/DDBJ whole genome shotgun (WGS) entry which is preliminary data.</text>
</comment>
<organism evidence="5 6">
    <name type="scientific">Scopulibacillus cellulosilyticus</name>
    <dbReference type="NCBI Taxonomy" id="2665665"/>
    <lineage>
        <taxon>Bacteria</taxon>
        <taxon>Bacillati</taxon>
        <taxon>Bacillota</taxon>
        <taxon>Bacilli</taxon>
        <taxon>Bacillales</taxon>
        <taxon>Sporolactobacillaceae</taxon>
        <taxon>Scopulibacillus</taxon>
    </lineage>
</organism>
<dbReference type="InterPro" id="IPR046335">
    <property type="entry name" value="LacI/GalR-like_sensor"/>
</dbReference>
<keyword evidence="3" id="KW-0804">Transcription</keyword>
<dbReference type="PANTHER" id="PTHR30146:SF136">
    <property type="entry name" value="NTD BIOSYNTHESIS OPERON REGULATOR NTDR"/>
    <property type="match status" value="1"/>
</dbReference>
<dbReference type="PRINTS" id="PR00036">
    <property type="entry name" value="HTHLACI"/>
</dbReference>
<dbReference type="EMBL" id="JBHTCO010000013">
    <property type="protein sequence ID" value="MFC7393434.1"/>
    <property type="molecule type" value="Genomic_DNA"/>
</dbReference>
<dbReference type="InterPro" id="IPR028082">
    <property type="entry name" value="Peripla_BP_I"/>
</dbReference>
<evidence type="ECO:0000256" key="2">
    <source>
        <dbReference type="ARBA" id="ARBA00023125"/>
    </source>
</evidence>
<dbReference type="InterPro" id="IPR000843">
    <property type="entry name" value="HTH_LacI"/>
</dbReference>
<dbReference type="SMART" id="SM00354">
    <property type="entry name" value="HTH_LACI"/>
    <property type="match status" value="1"/>
</dbReference>
<dbReference type="Gene3D" id="1.10.260.40">
    <property type="entry name" value="lambda repressor-like DNA-binding domains"/>
    <property type="match status" value="1"/>
</dbReference>
<evidence type="ECO:0000256" key="3">
    <source>
        <dbReference type="ARBA" id="ARBA00023163"/>
    </source>
</evidence>
<dbReference type="Proteomes" id="UP001596505">
    <property type="component" value="Unassembled WGS sequence"/>
</dbReference>
<dbReference type="Pfam" id="PF13377">
    <property type="entry name" value="Peripla_BP_3"/>
    <property type="match status" value="1"/>
</dbReference>
<evidence type="ECO:0000313" key="6">
    <source>
        <dbReference type="Proteomes" id="UP001596505"/>
    </source>
</evidence>
<keyword evidence="6" id="KW-1185">Reference proteome</keyword>
<dbReference type="SUPFAM" id="SSF53822">
    <property type="entry name" value="Periplasmic binding protein-like I"/>
    <property type="match status" value="1"/>
</dbReference>
<dbReference type="CDD" id="cd06286">
    <property type="entry name" value="PBP1_CcpB-like"/>
    <property type="match status" value="1"/>
</dbReference>
<proteinExistence type="predicted"/>
<keyword evidence="1" id="KW-0805">Transcription regulation</keyword>
<dbReference type="InterPro" id="IPR010982">
    <property type="entry name" value="Lambda_DNA-bd_dom_sf"/>
</dbReference>